<organism evidence="1 2">
    <name type="scientific">Rotaria magnacalcarata</name>
    <dbReference type="NCBI Taxonomy" id="392030"/>
    <lineage>
        <taxon>Eukaryota</taxon>
        <taxon>Metazoa</taxon>
        <taxon>Spiralia</taxon>
        <taxon>Gnathifera</taxon>
        <taxon>Rotifera</taxon>
        <taxon>Eurotatoria</taxon>
        <taxon>Bdelloidea</taxon>
        <taxon>Philodinida</taxon>
        <taxon>Philodinidae</taxon>
        <taxon>Rotaria</taxon>
    </lineage>
</organism>
<proteinExistence type="predicted"/>
<reference evidence="1" key="1">
    <citation type="submission" date="2021-02" db="EMBL/GenBank/DDBJ databases">
        <authorList>
            <person name="Nowell W R."/>
        </authorList>
    </citation>
    <scope>NUCLEOTIDE SEQUENCE</scope>
</reference>
<protein>
    <submittedName>
        <fullName evidence="1">Uncharacterized protein</fullName>
    </submittedName>
</protein>
<feature type="non-terminal residue" evidence="1">
    <location>
        <position position="1"/>
    </location>
</feature>
<gene>
    <name evidence="1" type="ORF">GIL414_LOCUS66477</name>
</gene>
<evidence type="ECO:0000313" key="2">
    <source>
        <dbReference type="Proteomes" id="UP000681720"/>
    </source>
</evidence>
<dbReference type="EMBL" id="CAJOBJ010313291">
    <property type="protein sequence ID" value="CAF5167943.1"/>
    <property type="molecule type" value="Genomic_DNA"/>
</dbReference>
<evidence type="ECO:0000313" key="1">
    <source>
        <dbReference type="EMBL" id="CAF5167943.1"/>
    </source>
</evidence>
<sequence>QVSVELQLQLAARVELTLIAEPKPPPVLAP</sequence>
<comment type="caution">
    <text evidence="1">The sequence shown here is derived from an EMBL/GenBank/DDBJ whole genome shotgun (WGS) entry which is preliminary data.</text>
</comment>
<accession>A0A8S3GPF8</accession>
<dbReference type="AlphaFoldDB" id="A0A8S3GPF8"/>
<name>A0A8S3GPF8_9BILA</name>
<dbReference type="Proteomes" id="UP000681720">
    <property type="component" value="Unassembled WGS sequence"/>
</dbReference>